<accession>A0A952AGH2</accession>
<keyword evidence="4 6" id="KW-0560">Oxidoreductase</keyword>
<dbReference type="GO" id="GO:0046872">
    <property type="term" value="F:metal ion binding"/>
    <property type="evidence" value="ECO:0007669"/>
    <property type="project" value="UniProtKB-KW"/>
</dbReference>
<protein>
    <recommendedName>
        <fullName evidence="2 6">Superoxide dismutase</fullName>
        <ecNumber evidence="2 6">1.15.1.1</ecNumber>
    </recommendedName>
</protein>
<evidence type="ECO:0000313" key="9">
    <source>
        <dbReference type="EMBL" id="MBW7953339.1"/>
    </source>
</evidence>
<reference evidence="9" key="1">
    <citation type="journal article" date="2022" name="ISME J.">
        <title>A general approach to explore prokaryotic protein glycosylation reveals the unique surface layer modulation of an anammox bacterium.</title>
        <authorList>
            <person name="Pabst M."/>
            <person name="Grouzdev D.S."/>
            <person name="Lawson C.E."/>
            <person name="Kleikamp H.B.C."/>
            <person name="de Ram C."/>
            <person name="Louwen R."/>
            <person name="Lin Y.M."/>
            <person name="Lucker S."/>
            <person name="van Loosdrecht M.C.M."/>
            <person name="Laureni M."/>
        </authorList>
    </citation>
    <scope>NUCLEOTIDE SEQUENCE</scope>
    <source>
        <strain evidence="9">BROCD043</strain>
    </source>
</reference>
<feature type="domain" description="Manganese/iron superoxide dismutase N-terminal" evidence="7">
    <location>
        <begin position="5"/>
        <end position="88"/>
    </location>
</feature>
<dbReference type="Gene3D" id="3.55.40.20">
    <property type="entry name" value="Iron/manganese superoxide dismutase, C-terminal domain"/>
    <property type="match status" value="1"/>
</dbReference>
<feature type="binding site" evidence="5">
    <location>
        <position position="81"/>
    </location>
    <ligand>
        <name>Mn(2+)</name>
        <dbReference type="ChEBI" id="CHEBI:29035"/>
    </ligand>
</feature>
<feature type="binding site" evidence="5">
    <location>
        <position position="163"/>
    </location>
    <ligand>
        <name>Mn(2+)</name>
        <dbReference type="ChEBI" id="CHEBI:29035"/>
    </ligand>
</feature>
<gene>
    <name evidence="9" type="ORF">H3C67_00980</name>
</gene>
<dbReference type="SUPFAM" id="SSF46609">
    <property type="entry name" value="Fe,Mn superoxide dismutase (SOD), N-terminal domain"/>
    <property type="match status" value="1"/>
</dbReference>
<comment type="similarity">
    <text evidence="1 6">Belongs to the iron/manganese superoxide dismutase family.</text>
</comment>
<evidence type="ECO:0000256" key="4">
    <source>
        <dbReference type="ARBA" id="ARBA00023002"/>
    </source>
</evidence>
<evidence type="ECO:0000256" key="6">
    <source>
        <dbReference type="RuleBase" id="RU000414"/>
    </source>
</evidence>
<name>A0A952AGH2_9BACT</name>
<dbReference type="InterPro" id="IPR019833">
    <property type="entry name" value="Mn/Fe_SOD_BS"/>
</dbReference>
<evidence type="ECO:0000256" key="3">
    <source>
        <dbReference type="ARBA" id="ARBA00022723"/>
    </source>
</evidence>
<dbReference type="Proteomes" id="UP000781173">
    <property type="component" value="Unassembled WGS sequence"/>
</dbReference>
<dbReference type="PIRSF" id="PIRSF000349">
    <property type="entry name" value="SODismutase"/>
    <property type="match status" value="1"/>
</dbReference>
<feature type="binding site" evidence="5">
    <location>
        <position position="30"/>
    </location>
    <ligand>
        <name>Mn(2+)</name>
        <dbReference type="ChEBI" id="CHEBI:29035"/>
    </ligand>
</feature>
<dbReference type="InterPro" id="IPR036314">
    <property type="entry name" value="SOD_C_sf"/>
</dbReference>
<evidence type="ECO:0000256" key="2">
    <source>
        <dbReference type="ARBA" id="ARBA00012682"/>
    </source>
</evidence>
<feature type="binding site" evidence="5">
    <location>
        <position position="167"/>
    </location>
    <ligand>
        <name>Mn(2+)</name>
        <dbReference type="ChEBI" id="CHEBI:29035"/>
    </ligand>
</feature>
<dbReference type="SUPFAM" id="SSF54719">
    <property type="entry name" value="Fe,Mn superoxide dismutase (SOD), C-terminal domain"/>
    <property type="match status" value="1"/>
</dbReference>
<comment type="caution">
    <text evidence="9">The sequence shown here is derived from an EMBL/GenBank/DDBJ whole genome shotgun (WGS) entry which is preliminary data.</text>
</comment>
<comment type="catalytic activity">
    <reaction evidence="6">
        <text>2 superoxide + 2 H(+) = H2O2 + O2</text>
        <dbReference type="Rhea" id="RHEA:20696"/>
        <dbReference type="ChEBI" id="CHEBI:15378"/>
        <dbReference type="ChEBI" id="CHEBI:15379"/>
        <dbReference type="ChEBI" id="CHEBI:16240"/>
        <dbReference type="ChEBI" id="CHEBI:18421"/>
        <dbReference type="EC" id="1.15.1.1"/>
    </reaction>
</comment>
<evidence type="ECO:0000256" key="1">
    <source>
        <dbReference type="ARBA" id="ARBA00008714"/>
    </source>
</evidence>
<evidence type="ECO:0000259" key="8">
    <source>
        <dbReference type="Pfam" id="PF02777"/>
    </source>
</evidence>
<dbReference type="PANTHER" id="PTHR11404">
    <property type="entry name" value="SUPEROXIDE DISMUTASE 2"/>
    <property type="match status" value="1"/>
</dbReference>
<organism evidence="9 10">
    <name type="scientific">Candidatus Dojkabacteria bacterium</name>
    <dbReference type="NCBI Taxonomy" id="2099670"/>
    <lineage>
        <taxon>Bacteria</taxon>
        <taxon>Candidatus Dojkabacteria</taxon>
    </lineage>
</organism>
<dbReference type="PROSITE" id="PS00088">
    <property type="entry name" value="SOD_MN"/>
    <property type="match status" value="1"/>
</dbReference>
<dbReference type="InterPro" id="IPR001189">
    <property type="entry name" value="Mn/Fe_SOD"/>
</dbReference>
<dbReference type="EC" id="1.15.1.1" evidence="2 6"/>
<comment type="function">
    <text evidence="6">Destroys radicals which are normally produced within the cells and which are toxic to biological systems.</text>
</comment>
<keyword evidence="3 5" id="KW-0479">Metal-binding</keyword>
<dbReference type="Gene3D" id="1.10.287.990">
    <property type="entry name" value="Fe,Mn superoxide dismutase (SOD) domain"/>
    <property type="match status" value="1"/>
</dbReference>
<dbReference type="InterPro" id="IPR036324">
    <property type="entry name" value="Mn/Fe_SOD_N_sf"/>
</dbReference>
<dbReference type="InterPro" id="IPR019831">
    <property type="entry name" value="Mn/Fe_SOD_N"/>
</dbReference>
<evidence type="ECO:0000313" key="10">
    <source>
        <dbReference type="Proteomes" id="UP000781173"/>
    </source>
</evidence>
<dbReference type="PRINTS" id="PR01703">
    <property type="entry name" value="MNSODISMTASE"/>
</dbReference>
<dbReference type="InterPro" id="IPR019832">
    <property type="entry name" value="Mn/Fe_SOD_C"/>
</dbReference>
<dbReference type="Pfam" id="PF02777">
    <property type="entry name" value="Sod_Fe_C"/>
    <property type="match status" value="1"/>
</dbReference>
<sequence>MSDTTYSLPQIPFDSKDVESVLSKQVVEWHHGKHHAGYVAKANEIEEELKKASSSAANANYSQYGELKRRQTFNLSGIILHNIYWQNMGGDGKADESLEIVKKILADFGSLESWLTDFKATAMSSLGWVITAINPLTGNIENFLCDMHNNGAVWGAKPVIAIDVFEHAYYKDYGPDRSSYIDAFLKNLNWKQINTIYLS</sequence>
<evidence type="ECO:0000256" key="5">
    <source>
        <dbReference type="PIRSR" id="PIRSR000349-1"/>
    </source>
</evidence>
<dbReference type="InterPro" id="IPR050265">
    <property type="entry name" value="Fe/Mn_Superoxide_Dismutase"/>
</dbReference>
<dbReference type="GO" id="GO:0004784">
    <property type="term" value="F:superoxide dismutase activity"/>
    <property type="evidence" value="ECO:0007669"/>
    <property type="project" value="UniProtKB-EC"/>
</dbReference>
<evidence type="ECO:0000259" key="7">
    <source>
        <dbReference type="Pfam" id="PF00081"/>
    </source>
</evidence>
<dbReference type="EMBL" id="JACFOF010000002">
    <property type="protein sequence ID" value="MBW7953339.1"/>
    <property type="molecule type" value="Genomic_DNA"/>
</dbReference>
<dbReference type="AlphaFoldDB" id="A0A952AGH2"/>
<dbReference type="PANTHER" id="PTHR11404:SF6">
    <property type="entry name" value="SUPEROXIDE DISMUTASE [MN], MITOCHONDRIAL"/>
    <property type="match status" value="1"/>
</dbReference>
<dbReference type="Pfam" id="PF00081">
    <property type="entry name" value="Sod_Fe_N"/>
    <property type="match status" value="1"/>
</dbReference>
<feature type="domain" description="Manganese/iron superoxide dismutase C-terminal" evidence="8">
    <location>
        <begin position="99"/>
        <end position="194"/>
    </location>
</feature>
<proteinExistence type="inferred from homology"/>